<reference evidence="5" key="1">
    <citation type="submission" date="2020-02" db="EMBL/GenBank/DDBJ databases">
        <authorList>
            <person name="Meier V. D."/>
        </authorList>
    </citation>
    <scope>NUCLEOTIDE SEQUENCE</scope>
    <source>
        <strain evidence="5">AVDCRST_MAG55</strain>
    </source>
</reference>
<evidence type="ECO:0000256" key="2">
    <source>
        <dbReference type="ARBA" id="ARBA00022803"/>
    </source>
</evidence>
<feature type="domain" description="Tetratricopeptide repeat protein 21A/21B fifth ARM repeats" evidence="4">
    <location>
        <begin position="98"/>
        <end position="197"/>
    </location>
</feature>
<evidence type="ECO:0000256" key="1">
    <source>
        <dbReference type="ARBA" id="ARBA00022737"/>
    </source>
</evidence>
<dbReference type="PROSITE" id="PS50005">
    <property type="entry name" value="TPR"/>
    <property type="match status" value="1"/>
</dbReference>
<keyword evidence="1" id="KW-0677">Repeat</keyword>
<feature type="repeat" description="TPR" evidence="3">
    <location>
        <begin position="92"/>
        <end position="125"/>
    </location>
</feature>
<organism evidence="5">
    <name type="scientific">uncultured Rubrobacteraceae bacterium</name>
    <dbReference type="NCBI Taxonomy" id="349277"/>
    <lineage>
        <taxon>Bacteria</taxon>
        <taxon>Bacillati</taxon>
        <taxon>Actinomycetota</taxon>
        <taxon>Rubrobacteria</taxon>
        <taxon>Rubrobacterales</taxon>
        <taxon>Rubrobacteraceae</taxon>
        <taxon>environmental samples</taxon>
    </lineage>
</organism>
<accession>A0A6J4PQA5</accession>
<dbReference type="InterPro" id="IPR056835">
    <property type="entry name" value="ARM_TT21_5th"/>
</dbReference>
<dbReference type="InterPro" id="IPR011990">
    <property type="entry name" value="TPR-like_helical_dom_sf"/>
</dbReference>
<evidence type="ECO:0000313" key="5">
    <source>
        <dbReference type="EMBL" id="CAA9421111.1"/>
    </source>
</evidence>
<sequence>MVFRLSAGFLVAVLALLAMSLYLSDYYLGEERRLIAAGDLPGGLEAARAAGRMDPFDPEPLEDVSYIFQLRGQNEEAVGALRDAVDRDPNNYITYLELASLQFALDDLAAAEENYRKVLELNPQAHAARSGLAKLHLRRGNLEKAKRKYEKVEAAGEISYTDLYDLGRIYVRTGEPREGYKAIKKARRRASAGIEALEGPLKAQRERLVGSMDLALAEALVVQGSYGRAAKIIARSPFEQAPALLRLLETDPEAYRGQVVNSDIQ</sequence>
<proteinExistence type="predicted"/>
<dbReference type="InterPro" id="IPR051012">
    <property type="entry name" value="CellSynth/LPSAsmb/PSIAsmb"/>
</dbReference>
<dbReference type="EMBL" id="CADCUZ010000093">
    <property type="protein sequence ID" value="CAA9421111.1"/>
    <property type="molecule type" value="Genomic_DNA"/>
</dbReference>
<name>A0A6J4PQA5_9ACTN</name>
<dbReference type="SUPFAM" id="SSF48452">
    <property type="entry name" value="TPR-like"/>
    <property type="match status" value="1"/>
</dbReference>
<dbReference type="PANTHER" id="PTHR45586">
    <property type="entry name" value="TPR REPEAT-CONTAINING PROTEIN PA4667"/>
    <property type="match status" value="1"/>
</dbReference>
<dbReference type="PANTHER" id="PTHR45586:SF1">
    <property type="entry name" value="LIPOPOLYSACCHARIDE ASSEMBLY PROTEIN B"/>
    <property type="match status" value="1"/>
</dbReference>
<dbReference type="SMART" id="SM00028">
    <property type="entry name" value="TPR"/>
    <property type="match status" value="4"/>
</dbReference>
<dbReference type="Gene3D" id="1.25.40.10">
    <property type="entry name" value="Tetratricopeptide repeat domain"/>
    <property type="match status" value="1"/>
</dbReference>
<dbReference type="InterPro" id="IPR019734">
    <property type="entry name" value="TPR_rpt"/>
</dbReference>
<evidence type="ECO:0000259" key="4">
    <source>
        <dbReference type="Pfam" id="PF25064"/>
    </source>
</evidence>
<dbReference type="AlphaFoldDB" id="A0A6J4PQA5"/>
<keyword evidence="2 3" id="KW-0802">TPR repeat</keyword>
<gene>
    <name evidence="5" type="ORF">AVDCRST_MAG55-1993</name>
</gene>
<evidence type="ECO:0000256" key="3">
    <source>
        <dbReference type="PROSITE-ProRule" id="PRU00339"/>
    </source>
</evidence>
<protein>
    <recommendedName>
        <fullName evidence="4">Tetratricopeptide repeat protein 21A/21B fifth ARM repeats domain-containing protein</fullName>
    </recommendedName>
</protein>
<dbReference type="Pfam" id="PF25064">
    <property type="entry name" value="ARM_TT21_5th"/>
    <property type="match status" value="1"/>
</dbReference>